<keyword evidence="2" id="KW-1185">Reference proteome</keyword>
<dbReference type="EMBL" id="CM056743">
    <property type="protein sequence ID" value="KAJ8670479.1"/>
    <property type="molecule type" value="Genomic_DNA"/>
</dbReference>
<accession>A0ACC2NGV4</accession>
<protein>
    <submittedName>
        <fullName evidence="1">Uncharacterized protein</fullName>
    </submittedName>
</protein>
<sequence>MGRIAALGLLALTVTLLGLHSADGRVGDDDTVVIDALADGQIVPLSPSRRGARQLVGSRGLCLTSKGLVGKCTLFKECFPYFKIPDLSPLEGWVLGIFDTCSYTQPNGKLSFGICCVDPPQLPPPGILPDSQSNEVQQQQLQEQEQQQQQLENIQSTVAPQPIVEDVDPQYDKGGRLPEGGWPPPLPTHPPYHTIPALPTHPTTTSAVPSTTTTRSTSKRPGFTPGRPGGTTWPTKRPGLVPTTSATTISTSRPGSASTIGPPANFGAGCGAKNFEQSSRSFTYRSRNRGSKNSEEDNGSLDDWRIVGGHPTRPGEWPWIAGLFNAGRHICGGSLIDDRHILTAAHCVAQMSSWDVARLTVRLGDHDIRTPLETKHIERRVLRVVRHRGFDIRTLYNDVAILTLNEPVEFSEYIRPVCLPSGSSLYSGKTATVIGWGSLRENGPAPAQLQEVSIPIWSNAGCKQRYGSAAPGGIVESFLCAGEDNKDSCSGDSGGPLMVNDGRWTQVGIVSWGIGCSRHQYPGVYTRVTHFLPWIYKNLK</sequence>
<name>A0ACC2NGV4_9HYME</name>
<comment type="caution">
    <text evidence="1">The sequence shown here is derived from an EMBL/GenBank/DDBJ whole genome shotgun (WGS) entry which is preliminary data.</text>
</comment>
<evidence type="ECO:0000313" key="2">
    <source>
        <dbReference type="Proteomes" id="UP001239111"/>
    </source>
</evidence>
<evidence type="ECO:0000313" key="1">
    <source>
        <dbReference type="EMBL" id="KAJ8670479.1"/>
    </source>
</evidence>
<organism evidence="1 2">
    <name type="scientific">Eretmocerus hayati</name>
    <dbReference type="NCBI Taxonomy" id="131215"/>
    <lineage>
        <taxon>Eukaryota</taxon>
        <taxon>Metazoa</taxon>
        <taxon>Ecdysozoa</taxon>
        <taxon>Arthropoda</taxon>
        <taxon>Hexapoda</taxon>
        <taxon>Insecta</taxon>
        <taxon>Pterygota</taxon>
        <taxon>Neoptera</taxon>
        <taxon>Endopterygota</taxon>
        <taxon>Hymenoptera</taxon>
        <taxon>Apocrita</taxon>
        <taxon>Proctotrupomorpha</taxon>
        <taxon>Chalcidoidea</taxon>
        <taxon>Aphelinidae</taxon>
        <taxon>Aphelininae</taxon>
        <taxon>Eretmocerus</taxon>
    </lineage>
</organism>
<dbReference type="Proteomes" id="UP001239111">
    <property type="component" value="Chromosome 3"/>
</dbReference>
<proteinExistence type="predicted"/>
<reference evidence="1" key="1">
    <citation type="submission" date="2023-04" db="EMBL/GenBank/DDBJ databases">
        <title>A chromosome-level genome assembly of the parasitoid wasp Eretmocerus hayati.</title>
        <authorList>
            <person name="Zhong Y."/>
            <person name="Liu S."/>
            <person name="Liu Y."/>
        </authorList>
    </citation>
    <scope>NUCLEOTIDE SEQUENCE</scope>
    <source>
        <strain evidence="1">ZJU_SS_LIU_2023</strain>
    </source>
</reference>
<gene>
    <name evidence="1" type="ORF">QAD02_001738</name>
</gene>